<reference evidence="5" key="1">
    <citation type="submission" date="2011-05" db="EMBL/GenBank/DDBJ databases">
        <title>Complete sequence of Desulfotomaculum ruminis DSM 2154.</title>
        <authorList>
            <person name="Lucas S."/>
            <person name="Copeland A."/>
            <person name="Lapidus A."/>
            <person name="Cheng J.-F."/>
            <person name="Goodwin L."/>
            <person name="Pitluck S."/>
            <person name="Lu M."/>
            <person name="Detter J.C."/>
            <person name="Han C."/>
            <person name="Tapia R."/>
            <person name="Land M."/>
            <person name="Hauser L."/>
            <person name="Kyrpides N."/>
            <person name="Ivanova N."/>
            <person name="Mikhailova N."/>
            <person name="Pagani I."/>
            <person name="Stams A.J.M."/>
            <person name="Plugge C.M."/>
            <person name="Muyzer G."/>
            <person name="Kuever J."/>
            <person name="Parshina S.N."/>
            <person name="Ivanova A.E."/>
            <person name="Nazina T.N."/>
            <person name="Brambilla E."/>
            <person name="Spring S."/>
            <person name="Klenk H.-P."/>
            <person name="Woyke T."/>
        </authorList>
    </citation>
    <scope>NUCLEOTIDE SEQUENCE [LARGE SCALE GENOMIC DNA]</scope>
    <source>
        <strain evidence="5">ATCC 23193 / DSM 2154 / NCIB 8452 / DL</strain>
    </source>
</reference>
<feature type="domain" description="CBS" evidence="3">
    <location>
        <begin position="76"/>
        <end position="132"/>
    </location>
</feature>
<dbReference type="InterPro" id="IPR018821">
    <property type="entry name" value="DUF294_put_nucleoTrafse_sb-bd"/>
</dbReference>
<dbReference type="SMART" id="SM00116">
    <property type="entry name" value="CBS"/>
    <property type="match status" value="2"/>
</dbReference>
<name>F6DKK5_DESRL</name>
<protein>
    <recommendedName>
        <fullName evidence="3">CBS domain-containing protein</fullName>
    </recommendedName>
</protein>
<dbReference type="CDD" id="cd05401">
    <property type="entry name" value="NT_GlnE_GlnD_like"/>
    <property type="match status" value="1"/>
</dbReference>
<dbReference type="EMBL" id="CP002780">
    <property type="protein sequence ID" value="AEG59265.1"/>
    <property type="molecule type" value="Genomic_DNA"/>
</dbReference>
<evidence type="ECO:0000259" key="3">
    <source>
        <dbReference type="PROSITE" id="PS51371"/>
    </source>
</evidence>
<dbReference type="Gene3D" id="3.10.580.10">
    <property type="entry name" value="CBS-domain"/>
    <property type="match status" value="1"/>
</dbReference>
<dbReference type="SUPFAM" id="SSF54631">
    <property type="entry name" value="CBS-domain pair"/>
    <property type="match status" value="1"/>
</dbReference>
<evidence type="ECO:0000256" key="2">
    <source>
        <dbReference type="PROSITE-ProRule" id="PRU00703"/>
    </source>
</evidence>
<dbReference type="STRING" id="696281.Desru_0990"/>
<reference evidence="4 5" key="2">
    <citation type="journal article" date="2012" name="Stand. Genomic Sci.">
        <title>Complete genome sequence of the sulfate-reducing firmicute Desulfotomaculum ruminis type strain (DL(T)).</title>
        <authorList>
            <person name="Spring S."/>
            <person name="Visser M."/>
            <person name="Lu M."/>
            <person name="Copeland A."/>
            <person name="Lapidus A."/>
            <person name="Lucas S."/>
            <person name="Cheng J.F."/>
            <person name="Han C."/>
            <person name="Tapia R."/>
            <person name="Goodwin L.A."/>
            <person name="Pitluck S."/>
            <person name="Ivanova N."/>
            <person name="Land M."/>
            <person name="Hauser L."/>
            <person name="Larimer F."/>
            <person name="Rohde M."/>
            <person name="Goker M."/>
            <person name="Detter J.C."/>
            <person name="Kyrpides N.C."/>
            <person name="Woyke T."/>
            <person name="Schaap P.J."/>
            <person name="Plugge C.M."/>
            <person name="Muyzer G."/>
            <person name="Kuever J."/>
            <person name="Pereira I.A."/>
            <person name="Parshina S.N."/>
            <person name="Bernier-Latmani R."/>
            <person name="Stams A.J."/>
            <person name="Klenk H.P."/>
        </authorList>
    </citation>
    <scope>NUCLEOTIDE SEQUENCE [LARGE SCALE GENOMIC DNA]</scope>
    <source>
        <strain evidence="5">ATCC 23193 / DSM 2154 / NCIB 8452 / DL</strain>
    </source>
</reference>
<dbReference type="RefSeq" id="WP_013841036.1">
    <property type="nucleotide sequence ID" value="NC_015589.1"/>
</dbReference>
<dbReference type="InterPro" id="IPR046342">
    <property type="entry name" value="CBS_dom_sf"/>
</dbReference>
<dbReference type="eggNOG" id="COG2905">
    <property type="taxonomic scope" value="Bacteria"/>
</dbReference>
<dbReference type="GO" id="GO:0008773">
    <property type="term" value="F:[protein-PII] uridylyltransferase activity"/>
    <property type="evidence" value="ECO:0007669"/>
    <property type="project" value="InterPro"/>
</dbReference>
<dbReference type="InterPro" id="IPR051257">
    <property type="entry name" value="Diverse_CBS-Domain"/>
</dbReference>
<dbReference type="PANTHER" id="PTHR43080">
    <property type="entry name" value="CBS DOMAIN-CONTAINING PROTEIN CBSX3, MITOCHONDRIAL"/>
    <property type="match status" value="1"/>
</dbReference>
<dbReference type="Pfam" id="PF10335">
    <property type="entry name" value="DUF294_C"/>
    <property type="match status" value="1"/>
</dbReference>
<evidence type="ECO:0000313" key="4">
    <source>
        <dbReference type="EMBL" id="AEG59265.1"/>
    </source>
</evidence>
<keyword evidence="5" id="KW-1185">Reference proteome</keyword>
<dbReference type="KEGG" id="dru:Desru_0990"/>
<evidence type="ECO:0000256" key="1">
    <source>
        <dbReference type="ARBA" id="ARBA00023122"/>
    </source>
</evidence>
<dbReference type="Pfam" id="PF00571">
    <property type="entry name" value="CBS"/>
    <property type="match status" value="2"/>
</dbReference>
<dbReference type="HOGENOM" id="CLU_027866_1_0_9"/>
<feature type="domain" description="CBS" evidence="3">
    <location>
        <begin position="10"/>
        <end position="67"/>
    </location>
</feature>
<dbReference type="PANTHER" id="PTHR43080:SF2">
    <property type="entry name" value="CBS DOMAIN-CONTAINING PROTEIN"/>
    <property type="match status" value="1"/>
</dbReference>
<sequence length="479" mass="53622">MVNRRIDTFMSRPVITCRPTDPVSQVANIMIRRNISAVMVVNDHNEPVGTITEKGLVKKLIAVPRDMGSCTAETVMEAKMITLPPSAFLYEALLAVIKEGVKHLTVVEEGKLVGIVTLMDLVKTRSTGTLWVARTIESQDTLAGLQEAGREVDLLLSALIAERAPVPVLFEIMSEMHRRLTRQIITLCEKDMEREGYGPPPVPYNWLDLGSAGRKEQTLRTDQDNAMVYADPPGDKAAAAAEYFLLLGEKVVEGLAQCGFTKCRGKIMAANPKWCRSLSDWQKTIDHWGGRLSSSEVRDLTIFLDFRPLNGPSFLTQALWEQIFRSLGAGSPASHRLTGDELQHHPPLGLGKRFITEKSGPHRDEINLKTAAALHIVNCLRIFALHYGITETSTLGRLQQLAALKAIDRDESEYIQDAFEAIMSFRIRENLRKFRCGLEPDDSIKPHQLSRREQDVLRSGLSVIVRLQKQTGKYFNMPR</sequence>
<dbReference type="Pfam" id="PF03445">
    <property type="entry name" value="DUF294"/>
    <property type="match status" value="1"/>
</dbReference>
<organism evidence="4 5">
    <name type="scientific">Desulforamulus ruminis (strain ATCC 23193 / DSM 2154 / NCIMB 8452 / DL)</name>
    <name type="common">Desulfotomaculum ruminis</name>
    <dbReference type="NCBI Taxonomy" id="696281"/>
    <lineage>
        <taxon>Bacteria</taxon>
        <taxon>Bacillati</taxon>
        <taxon>Bacillota</taxon>
        <taxon>Clostridia</taxon>
        <taxon>Eubacteriales</taxon>
        <taxon>Peptococcaceae</taxon>
        <taxon>Desulforamulus</taxon>
    </lineage>
</organism>
<gene>
    <name evidence="4" type="ordered locus">Desru_0990</name>
</gene>
<dbReference type="InterPro" id="IPR005105">
    <property type="entry name" value="GlnD_Uridyltrans_N"/>
</dbReference>
<proteinExistence type="predicted"/>
<keyword evidence="1 2" id="KW-0129">CBS domain</keyword>
<dbReference type="AlphaFoldDB" id="F6DKK5"/>
<evidence type="ECO:0000313" key="5">
    <source>
        <dbReference type="Proteomes" id="UP000009234"/>
    </source>
</evidence>
<dbReference type="InterPro" id="IPR000644">
    <property type="entry name" value="CBS_dom"/>
</dbReference>
<dbReference type="PROSITE" id="PS51371">
    <property type="entry name" value="CBS"/>
    <property type="match status" value="2"/>
</dbReference>
<dbReference type="Proteomes" id="UP000009234">
    <property type="component" value="Chromosome"/>
</dbReference>
<accession>F6DKK5</accession>
<dbReference type="OrthoDB" id="9810963at2"/>